<dbReference type="InterPro" id="IPR040153">
    <property type="entry name" value="Rcf2"/>
</dbReference>
<keyword evidence="4 6" id="KW-0472">Membrane</keyword>
<dbReference type="STRING" id="1051890.A0A3N4LDM4"/>
<feature type="transmembrane region" description="Helical" evidence="6">
    <location>
        <begin position="117"/>
        <end position="136"/>
    </location>
</feature>
<dbReference type="PANTHER" id="PTHR28018">
    <property type="entry name" value="RESPIRATORY SUPERCOMPLEX FACTOR 2, MITOCHONDRIAL"/>
    <property type="match status" value="1"/>
</dbReference>
<comment type="subcellular location">
    <subcellularLocation>
        <location evidence="1">Mitochondrion</location>
    </subcellularLocation>
</comment>
<proteinExistence type="predicted"/>
<keyword evidence="3 6" id="KW-1133">Transmembrane helix</keyword>
<dbReference type="PROSITE" id="PS51503">
    <property type="entry name" value="HIG1"/>
    <property type="match status" value="1"/>
</dbReference>
<feature type="domain" description="HIG1" evidence="7">
    <location>
        <begin position="89"/>
        <end position="180"/>
    </location>
</feature>
<dbReference type="GO" id="GO:0033617">
    <property type="term" value="P:mitochondrial respiratory chain complex IV assembly"/>
    <property type="evidence" value="ECO:0007669"/>
    <property type="project" value="TreeGrafter"/>
</dbReference>
<keyword evidence="5" id="KW-0175">Coiled coil</keyword>
<name>A0A3N4LDM4_9PEZI</name>
<dbReference type="GO" id="GO:0005739">
    <property type="term" value="C:mitochondrion"/>
    <property type="evidence" value="ECO:0007669"/>
    <property type="project" value="UniProtKB-SubCell"/>
</dbReference>
<dbReference type="Pfam" id="PF04588">
    <property type="entry name" value="HIG_1_N"/>
    <property type="match status" value="1"/>
</dbReference>
<evidence type="ECO:0000256" key="1">
    <source>
        <dbReference type="ARBA" id="ARBA00004173"/>
    </source>
</evidence>
<dbReference type="FunCoup" id="A0A3N4LDM4">
    <property type="interactions" value="51"/>
</dbReference>
<dbReference type="EMBL" id="ML121610">
    <property type="protein sequence ID" value="RPB18771.1"/>
    <property type="molecule type" value="Genomic_DNA"/>
</dbReference>
<evidence type="ECO:0000313" key="9">
    <source>
        <dbReference type="Proteomes" id="UP000267821"/>
    </source>
</evidence>
<protein>
    <submittedName>
        <fullName evidence="8">Mitochondrial hypoxia responsive domain-containing protein</fullName>
    </submittedName>
</protein>
<evidence type="ECO:0000259" key="7">
    <source>
        <dbReference type="PROSITE" id="PS51503"/>
    </source>
</evidence>
<organism evidence="8 9">
    <name type="scientific">Terfezia boudieri ATCC MYA-4762</name>
    <dbReference type="NCBI Taxonomy" id="1051890"/>
    <lineage>
        <taxon>Eukaryota</taxon>
        <taxon>Fungi</taxon>
        <taxon>Dikarya</taxon>
        <taxon>Ascomycota</taxon>
        <taxon>Pezizomycotina</taxon>
        <taxon>Pezizomycetes</taxon>
        <taxon>Pezizales</taxon>
        <taxon>Pezizaceae</taxon>
        <taxon>Terfezia</taxon>
    </lineage>
</organism>
<feature type="coiled-coil region" evidence="5">
    <location>
        <begin position="208"/>
        <end position="236"/>
    </location>
</feature>
<keyword evidence="9" id="KW-1185">Reference proteome</keyword>
<evidence type="ECO:0000256" key="2">
    <source>
        <dbReference type="ARBA" id="ARBA00022692"/>
    </source>
</evidence>
<dbReference type="PANTHER" id="PTHR28018:SF3">
    <property type="entry name" value="RESPIRATORY SUPERCOMPLEX FACTOR 2, MITOCHONDRIAL"/>
    <property type="match status" value="1"/>
</dbReference>
<dbReference type="Proteomes" id="UP000267821">
    <property type="component" value="Unassembled WGS sequence"/>
</dbReference>
<gene>
    <name evidence="8" type="ORF">L211DRAFT_843300</name>
</gene>
<dbReference type="InParanoid" id="A0A3N4LDM4"/>
<dbReference type="OrthoDB" id="1915122at2759"/>
<evidence type="ECO:0000256" key="5">
    <source>
        <dbReference type="SAM" id="Coils"/>
    </source>
</evidence>
<dbReference type="InterPro" id="IPR007667">
    <property type="entry name" value="Hypoxia_induced_domain"/>
</dbReference>
<evidence type="ECO:0000256" key="3">
    <source>
        <dbReference type="ARBA" id="ARBA00022989"/>
    </source>
</evidence>
<reference evidence="8 9" key="1">
    <citation type="journal article" date="2018" name="Nat. Ecol. Evol.">
        <title>Pezizomycetes genomes reveal the molecular basis of ectomycorrhizal truffle lifestyle.</title>
        <authorList>
            <person name="Murat C."/>
            <person name="Payen T."/>
            <person name="Noel B."/>
            <person name="Kuo A."/>
            <person name="Morin E."/>
            <person name="Chen J."/>
            <person name="Kohler A."/>
            <person name="Krizsan K."/>
            <person name="Balestrini R."/>
            <person name="Da Silva C."/>
            <person name="Montanini B."/>
            <person name="Hainaut M."/>
            <person name="Levati E."/>
            <person name="Barry K.W."/>
            <person name="Belfiori B."/>
            <person name="Cichocki N."/>
            <person name="Clum A."/>
            <person name="Dockter R.B."/>
            <person name="Fauchery L."/>
            <person name="Guy J."/>
            <person name="Iotti M."/>
            <person name="Le Tacon F."/>
            <person name="Lindquist E.A."/>
            <person name="Lipzen A."/>
            <person name="Malagnac F."/>
            <person name="Mello A."/>
            <person name="Molinier V."/>
            <person name="Miyauchi S."/>
            <person name="Poulain J."/>
            <person name="Riccioni C."/>
            <person name="Rubini A."/>
            <person name="Sitrit Y."/>
            <person name="Splivallo R."/>
            <person name="Traeger S."/>
            <person name="Wang M."/>
            <person name="Zifcakova L."/>
            <person name="Wipf D."/>
            <person name="Zambonelli A."/>
            <person name="Paolocci F."/>
            <person name="Nowrousian M."/>
            <person name="Ottonello S."/>
            <person name="Baldrian P."/>
            <person name="Spatafora J.W."/>
            <person name="Henrissat B."/>
            <person name="Nagy L.G."/>
            <person name="Aury J.M."/>
            <person name="Wincker P."/>
            <person name="Grigoriev I.V."/>
            <person name="Bonfante P."/>
            <person name="Martin F.M."/>
        </authorList>
    </citation>
    <scope>NUCLEOTIDE SEQUENCE [LARGE SCALE GENOMIC DNA]</scope>
    <source>
        <strain evidence="8 9">ATCC MYA-4762</strain>
    </source>
</reference>
<feature type="transmembrane region" description="Helical" evidence="6">
    <location>
        <begin position="20"/>
        <end position="38"/>
    </location>
</feature>
<accession>A0A3N4LDM4</accession>
<evidence type="ECO:0000256" key="4">
    <source>
        <dbReference type="ARBA" id="ARBA00023136"/>
    </source>
</evidence>
<evidence type="ECO:0000313" key="8">
    <source>
        <dbReference type="EMBL" id="RPB18771.1"/>
    </source>
</evidence>
<dbReference type="AlphaFoldDB" id="A0A3N4LDM4"/>
<keyword evidence="2 6" id="KW-0812">Transmembrane</keyword>
<evidence type="ECO:0000256" key="6">
    <source>
        <dbReference type="SAM" id="Phobius"/>
    </source>
</evidence>
<sequence>MKILTKEEEDAHYRYTVKWGTIGGLVGLGLGLGSVYVLRRKSPFFRSLTLPFQSFYVTSVGTFAAIIEADRASRSFEIQRHAEVSEYIDETARLLALARENRTQKEKIFDWLREHRYPIVTASWLASMGVSLGLVSRNKYLTKTQKLVQARVYAQGLTLLVLVATAAFEVSDAKSGKGRWETIRVRDENTGEMVERKIELHKEQYEGEDLWKDMMAAEERRLKRQKEERARRQQSQA</sequence>